<dbReference type="HOGENOM" id="CLU_2848838_0_0_6"/>
<comment type="caution">
    <text evidence="2">The sequence shown here is derived from an EMBL/GenBank/DDBJ whole genome shotgun (WGS) entry which is preliminary data.</text>
</comment>
<dbReference type="Proteomes" id="UP000028511">
    <property type="component" value="Unassembled WGS sequence"/>
</dbReference>
<dbReference type="EMBL" id="CBSW010000011">
    <property type="protein sequence ID" value="CDG95158.1"/>
    <property type="molecule type" value="Genomic_DNA"/>
</dbReference>
<feature type="region of interest" description="Disordered" evidence="1">
    <location>
        <begin position="1"/>
        <end position="26"/>
    </location>
</feature>
<dbReference type="AlphaFoldDB" id="A0A077NA76"/>
<protein>
    <submittedName>
        <fullName evidence="2">Uncharacterized protein</fullName>
    </submittedName>
</protein>
<evidence type="ECO:0000256" key="1">
    <source>
        <dbReference type="SAM" id="MobiDB-lite"/>
    </source>
</evidence>
<sequence>MAALKLPLKNRHKKSNTNGVGSDRLLKVSRPHLGNDNELLSEGQLHFSIHMKISYYVRFYFYNRT</sequence>
<gene>
    <name evidence="2" type="ORF">XBP1_1080021</name>
</gene>
<organism evidence="2">
    <name type="scientific">Xenorhabdus bovienii str. puntauvense</name>
    <dbReference type="NCBI Taxonomy" id="1398201"/>
    <lineage>
        <taxon>Bacteria</taxon>
        <taxon>Pseudomonadati</taxon>
        <taxon>Pseudomonadota</taxon>
        <taxon>Gammaproteobacteria</taxon>
        <taxon>Enterobacterales</taxon>
        <taxon>Morganellaceae</taxon>
        <taxon>Xenorhabdus</taxon>
    </lineage>
</organism>
<accession>A0A077NA76</accession>
<name>A0A077NA76_XENBV</name>
<reference evidence="2" key="1">
    <citation type="submission" date="2013-07" db="EMBL/GenBank/DDBJ databases">
        <title>Sub-species coevolution in mutualistic symbiosis.</title>
        <authorList>
            <person name="Murfin K."/>
            <person name="Klassen J."/>
            <person name="Lee M."/>
            <person name="Forst S."/>
            <person name="Stock P."/>
            <person name="Goodrich-Blair H."/>
        </authorList>
    </citation>
    <scope>NUCLEOTIDE SEQUENCE [LARGE SCALE GENOMIC DNA]</scope>
    <source>
        <strain evidence="2">Puntauvense</strain>
    </source>
</reference>
<evidence type="ECO:0000313" key="2">
    <source>
        <dbReference type="EMBL" id="CDG95158.1"/>
    </source>
</evidence>
<proteinExistence type="predicted"/>